<dbReference type="PROSITE" id="PS51371">
    <property type="entry name" value="CBS"/>
    <property type="match status" value="2"/>
</dbReference>
<dbReference type="InterPro" id="IPR044751">
    <property type="entry name" value="Ion_transp-like_CBS"/>
</dbReference>
<dbReference type="Gene3D" id="3.30.465.10">
    <property type="match status" value="1"/>
</dbReference>
<evidence type="ECO:0000256" key="7">
    <source>
        <dbReference type="ARBA" id="ARBA00037273"/>
    </source>
</evidence>
<evidence type="ECO:0000259" key="10">
    <source>
        <dbReference type="PROSITE" id="PS51371"/>
    </source>
</evidence>
<gene>
    <name evidence="11" type="ORF">KZZ10_13875</name>
</gene>
<comment type="function">
    <text evidence="7">Plays a role in the transport of magnesium and cobalt ions.</text>
</comment>
<evidence type="ECO:0000256" key="9">
    <source>
        <dbReference type="PROSITE-ProRule" id="PRU00703"/>
    </source>
</evidence>
<comment type="similarity">
    <text evidence="1">Belongs to the UPF0053 family.</text>
</comment>
<dbReference type="InterPro" id="IPR036318">
    <property type="entry name" value="FAD-bd_PCMH-like_sf"/>
</dbReference>
<comment type="caution">
    <text evidence="11">The sequence shown here is derived from an EMBL/GenBank/DDBJ whole genome shotgun (WGS) entry which is preliminary data.</text>
</comment>
<dbReference type="InterPro" id="IPR005170">
    <property type="entry name" value="Transptr-assoc_dom"/>
</dbReference>
<dbReference type="InterPro" id="IPR000644">
    <property type="entry name" value="CBS_dom"/>
</dbReference>
<dbReference type="PANTHER" id="PTHR22777:SF27">
    <property type="entry name" value="MAGNESIUM AND COBALT EFFLUX PROTEIN CORC"/>
    <property type="match status" value="1"/>
</dbReference>
<accession>A0A953NAA1</accession>
<feature type="domain" description="CBS" evidence="10">
    <location>
        <begin position="139"/>
        <end position="196"/>
    </location>
</feature>
<feature type="domain" description="CBS" evidence="10">
    <location>
        <begin position="76"/>
        <end position="136"/>
    </location>
</feature>
<keyword evidence="12" id="KW-1185">Reference proteome</keyword>
<dbReference type="GO" id="GO:0005886">
    <property type="term" value="C:plasma membrane"/>
    <property type="evidence" value="ECO:0007669"/>
    <property type="project" value="TreeGrafter"/>
</dbReference>
<dbReference type="InterPro" id="IPR046342">
    <property type="entry name" value="CBS_dom_sf"/>
</dbReference>
<proteinExistence type="inferred from homology"/>
<dbReference type="GO" id="GO:0050660">
    <property type="term" value="F:flavin adenine dinucleotide binding"/>
    <property type="evidence" value="ECO:0007669"/>
    <property type="project" value="InterPro"/>
</dbReference>
<dbReference type="InterPro" id="IPR016169">
    <property type="entry name" value="FAD-bd_PCMH_sub2"/>
</dbReference>
<dbReference type="Proteomes" id="UP000739565">
    <property type="component" value="Unassembled WGS sequence"/>
</dbReference>
<keyword evidence="2" id="KW-0813">Transport</keyword>
<dbReference type="Gene3D" id="3.10.580.10">
    <property type="entry name" value="CBS-domain"/>
    <property type="match status" value="1"/>
</dbReference>
<dbReference type="CDD" id="cd04590">
    <property type="entry name" value="CBS_pair_CorC_HlyC_assoc"/>
    <property type="match status" value="1"/>
</dbReference>
<evidence type="ECO:0000256" key="1">
    <source>
        <dbReference type="ARBA" id="ARBA00006337"/>
    </source>
</evidence>
<dbReference type="Pfam" id="PF03471">
    <property type="entry name" value="CorC_HlyC"/>
    <property type="match status" value="1"/>
</dbReference>
<keyword evidence="5 9" id="KW-0129">CBS domain</keyword>
<keyword evidence="4" id="KW-0460">Magnesium</keyword>
<evidence type="ECO:0000256" key="3">
    <source>
        <dbReference type="ARBA" id="ARBA00022737"/>
    </source>
</evidence>
<reference evidence="11" key="1">
    <citation type="submission" date="2021-07" db="EMBL/GenBank/DDBJ databases">
        <title>New genus and species of the family Alcaligenaceae.</title>
        <authorList>
            <person name="Hahn M.W."/>
        </authorList>
    </citation>
    <scope>NUCLEOTIDE SEQUENCE</scope>
    <source>
        <strain evidence="11">LF4-65</strain>
    </source>
</reference>
<dbReference type="SUPFAM" id="SSF54631">
    <property type="entry name" value="CBS-domain pair"/>
    <property type="match status" value="1"/>
</dbReference>
<evidence type="ECO:0000256" key="2">
    <source>
        <dbReference type="ARBA" id="ARBA00022448"/>
    </source>
</evidence>
<evidence type="ECO:0000256" key="5">
    <source>
        <dbReference type="ARBA" id="ARBA00023122"/>
    </source>
</evidence>
<dbReference type="RefSeq" id="WP_259662120.1">
    <property type="nucleotide sequence ID" value="NZ_JAHXRI010000010.1"/>
</dbReference>
<dbReference type="SUPFAM" id="SSF56176">
    <property type="entry name" value="FAD-binding/transporter-associated domain-like"/>
    <property type="match status" value="1"/>
</dbReference>
<evidence type="ECO:0000256" key="8">
    <source>
        <dbReference type="ARBA" id="ARBA00040729"/>
    </source>
</evidence>
<sequence length="295" mass="33212">MSDPYPAAEVTSPSAKSNRPRLLDRLLSLMRREPEDREGIVSVLEAARERNLIDADAYSMLKGTLAVAEQTAMDVMVPRGRMDMLDVEEPITALMPEIIETAHSRFPVFEGSRDNIIGIVMTKDLLRLMVTPDLSLKDFVRPAIFIPETKRLNVLLQEFRRNRNHLAIVIDEHGGITGLVTLEDVLEQIVGSIEDEYDVDGEKTIFSDGIRAWRILATTEIEAVNAALNTDIPVGEYDTVGGWLAHELGRIPKRGDIQQHGDYRFEVMRADARRALWLRVKQRTGAESLRVPQTS</sequence>
<dbReference type="SMART" id="SM01091">
    <property type="entry name" value="CorC_HlyC"/>
    <property type="match status" value="1"/>
</dbReference>
<dbReference type="AlphaFoldDB" id="A0A953NAA1"/>
<name>A0A953NAA1_9BURK</name>
<organism evidence="11 12">
    <name type="scientific">Zwartia hollandica</name>
    <dbReference type="NCBI Taxonomy" id="324606"/>
    <lineage>
        <taxon>Bacteria</taxon>
        <taxon>Pseudomonadati</taxon>
        <taxon>Pseudomonadota</taxon>
        <taxon>Betaproteobacteria</taxon>
        <taxon>Burkholderiales</taxon>
        <taxon>Alcaligenaceae</taxon>
        <taxon>Zwartia</taxon>
    </lineage>
</organism>
<dbReference type="EMBL" id="JAHXRI010000010">
    <property type="protein sequence ID" value="MBZ1351737.1"/>
    <property type="molecule type" value="Genomic_DNA"/>
</dbReference>
<evidence type="ECO:0000313" key="11">
    <source>
        <dbReference type="EMBL" id="MBZ1351737.1"/>
    </source>
</evidence>
<dbReference type="PANTHER" id="PTHR22777">
    <property type="entry name" value="HEMOLYSIN-RELATED"/>
    <property type="match status" value="1"/>
</dbReference>
<protein>
    <recommendedName>
        <fullName evidence="8">Magnesium and cobalt efflux protein CorC</fullName>
    </recommendedName>
</protein>
<dbReference type="InterPro" id="IPR054115">
    <property type="entry name" value="CorC_N"/>
</dbReference>
<evidence type="ECO:0000256" key="4">
    <source>
        <dbReference type="ARBA" id="ARBA00022842"/>
    </source>
</evidence>
<evidence type="ECO:0000256" key="6">
    <source>
        <dbReference type="ARBA" id="ARBA00023285"/>
    </source>
</evidence>
<evidence type="ECO:0000313" key="12">
    <source>
        <dbReference type="Proteomes" id="UP000739565"/>
    </source>
</evidence>
<dbReference type="FunFam" id="3.10.580.10:FF:000002">
    <property type="entry name" value="Magnesium/cobalt efflux protein CorC"/>
    <property type="match status" value="1"/>
</dbReference>
<keyword evidence="6" id="KW-0170">Cobalt</keyword>
<dbReference type="Pfam" id="PF21917">
    <property type="entry name" value="NMB0537_N"/>
    <property type="match status" value="1"/>
</dbReference>
<dbReference type="Pfam" id="PF00571">
    <property type="entry name" value="CBS"/>
    <property type="match status" value="2"/>
</dbReference>
<keyword evidence="3" id="KW-0677">Repeat</keyword>